<proteinExistence type="predicted"/>
<dbReference type="OrthoDB" id="1330101at2"/>
<reference evidence="1 4" key="3">
    <citation type="submission" date="2018-03" db="EMBL/GenBank/DDBJ databases">
        <title>Genomic Encyclopedia of Archaeal and Bacterial Type Strains, Phase II (KMG-II): from individual species to whole genera.</title>
        <authorList>
            <person name="Goeker M."/>
        </authorList>
    </citation>
    <scope>NUCLEOTIDE SEQUENCE [LARGE SCALE GENOMIC DNA]</scope>
    <source>
        <strain evidence="1 4">DSM 17797</strain>
    </source>
</reference>
<dbReference type="EMBL" id="PVUB01000003">
    <property type="protein sequence ID" value="PRZ25206.1"/>
    <property type="molecule type" value="Genomic_DNA"/>
</dbReference>
<dbReference type="RefSeq" id="WP_084089457.1">
    <property type="nucleotide sequence ID" value="NZ_FQWO01000004.1"/>
</dbReference>
<dbReference type="AlphaFoldDB" id="A0A1M5N6B3"/>
<sequence>MGEVNKIVSLLMVSIVVLCSCSEDKVSTDKLLRKTVEISENGTSTTTLYNYNGNEIVSVDGAKKYISYTYTDGLITKIITKDKESQWSVTLDYTYNKAQLVRMHSSEGYVMNYSHKGDGTVSYEKVVLDSQNQETKVFHGILYFENWNLVKDERIFDDSPQGVLSKQKVSFEYDSKNNPFYNILGYAKLLSHNEVISINNNRLAVVERVVIQDDQLTSSANLYQGVFKYDTDNYPVEHVTEASIVNPNYVKTQFFY</sequence>
<dbReference type="EMBL" id="FQWO01000004">
    <property type="protein sequence ID" value="SHG85088.1"/>
    <property type="molecule type" value="Genomic_DNA"/>
</dbReference>
<organism evidence="2 3">
    <name type="scientific">Flavobacterium granuli</name>
    <dbReference type="NCBI Taxonomy" id="280093"/>
    <lineage>
        <taxon>Bacteria</taxon>
        <taxon>Pseudomonadati</taxon>
        <taxon>Bacteroidota</taxon>
        <taxon>Flavobacteriia</taxon>
        <taxon>Flavobacteriales</taxon>
        <taxon>Flavobacteriaceae</taxon>
        <taxon>Flavobacterium</taxon>
    </lineage>
</organism>
<reference evidence="3" key="2">
    <citation type="submission" date="2016-11" db="EMBL/GenBank/DDBJ databases">
        <authorList>
            <person name="Varghese N."/>
            <person name="Submissions S."/>
        </authorList>
    </citation>
    <scope>NUCLEOTIDE SEQUENCE [LARGE SCALE GENOMIC DNA]</scope>
    <source>
        <strain evidence="3">DSM 19729</strain>
    </source>
</reference>
<protein>
    <recommendedName>
        <fullName evidence="5">YD repeat-containing protein</fullName>
    </recommendedName>
</protein>
<dbReference type="Proteomes" id="UP000184384">
    <property type="component" value="Unassembled WGS sequence"/>
</dbReference>
<evidence type="ECO:0000313" key="3">
    <source>
        <dbReference type="Proteomes" id="UP000184384"/>
    </source>
</evidence>
<dbReference type="Proteomes" id="UP000237771">
    <property type="component" value="Unassembled WGS sequence"/>
</dbReference>
<evidence type="ECO:0000313" key="2">
    <source>
        <dbReference type="EMBL" id="SHG85088.1"/>
    </source>
</evidence>
<keyword evidence="4" id="KW-1185">Reference proteome</keyword>
<reference evidence="2" key="1">
    <citation type="submission" date="2016-11" db="EMBL/GenBank/DDBJ databases">
        <authorList>
            <person name="Jaros S."/>
            <person name="Januszkiewicz K."/>
            <person name="Wedrychowicz H."/>
        </authorList>
    </citation>
    <scope>NUCLEOTIDE SEQUENCE [LARGE SCALE GENOMIC DNA]</scope>
    <source>
        <strain evidence="2">DSM 19729</strain>
    </source>
</reference>
<accession>A0A1M5N6B3</accession>
<dbReference type="STRING" id="280093.SAMN05443373_104292"/>
<gene>
    <name evidence="1" type="ORF">BC624_103292</name>
    <name evidence="2" type="ORF">SAMN05443373_104292</name>
</gene>
<evidence type="ECO:0008006" key="5">
    <source>
        <dbReference type="Google" id="ProtNLM"/>
    </source>
</evidence>
<name>A0A1M5N6B3_9FLAO</name>
<evidence type="ECO:0000313" key="4">
    <source>
        <dbReference type="Proteomes" id="UP000237771"/>
    </source>
</evidence>
<evidence type="ECO:0000313" key="1">
    <source>
        <dbReference type="EMBL" id="PRZ25206.1"/>
    </source>
</evidence>
<dbReference type="PROSITE" id="PS51257">
    <property type="entry name" value="PROKAR_LIPOPROTEIN"/>
    <property type="match status" value="1"/>
</dbReference>